<name>A0AAD6HU07_9EURO</name>
<keyword evidence="3" id="KW-0809">Transit peptide</keyword>
<evidence type="ECO:0000313" key="8">
    <source>
        <dbReference type="EMBL" id="KAJ5734417.1"/>
    </source>
</evidence>
<comment type="caution">
    <text evidence="8">The sequence shown here is derived from an EMBL/GenBank/DDBJ whole genome shotgun (WGS) entry which is preliminary data.</text>
</comment>
<evidence type="ECO:0000256" key="1">
    <source>
        <dbReference type="ARBA" id="ARBA00004173"/>
    </source>
</evidence>
<reference evidence="8" key="1">
    <citation type="journal article" date="2023" name="IMA Fungus">
        <title>Comparative genomic study of the Penicillium genus elucidates a diverse pangenome and 15 lateral gene transfer events.</title>
        <authorList>
            <person name="Petersen C."/>
            <person name="Sorensen T."/>
            <person name="Nielsen M.R."/>
            <person name="Sondergaard T.E."/>
            <person name="Sorensen J.L."/>
            <person name="Fitzpatrick D.A."/>
            <person name="Frisvad J.C."/>
            <person name="Nielsen K.L."/>
        </authorList>
    </citation>
    <scope>NUCLEOTIDE SEQUENCE</scope>
    <source>
        <strain evidence="8">IBT 17514</strain>
    </source>
</reference>
<evidence type="ECO:0000256" key="3">
    <source>
        <dbReference type="ARBA" id="ARBA00022946"/>
    </source>
</evidence>
<dbReference type="InterPro" id="IPR008011">
    <property type="entry name" value="Complex1_LYR_dom"/>
</dbReference>
<evidence type="ECO:0000256" key="2">
    <source>
        <dbReference type="ARBA" id="ARBA00009508"/>
    </source>
</evidence>
<dbReference type="CDD" id="cd20262">
    <property type="entry name" value="Complex1_LYR_LYRM2"/>
    <property type="match status" value="1"/>
</dbReference>
<sequence>MRPSLSALAAVSRSQPSKLKKPAISLDHFIQRQRVLALWREIVRAIHKIPPSSTREELQSYARAEFERHRAVTDVVS</sequence>
<evidence type="ECO:0000256" key="5">
    <source>
        <dbReference type="ARBA" id="ARBA00026235"/>
    </source>
</evidence>
<dbReference type="GO" id="GO:0005739">
    <property type="term" value="C:mitochondrion"/>
    <property type="evidence" value="ECO:0007669"/>
    <property type="project" value="UniProtKB-SubCell"/>
</dbReference>
<dbReference type="PANTHER" id="PTHR13675:SF0">
    <property type="entry name" value="LYR MOTIF-CONTAINING PROTEIN 2"/>
    <property type="match status" value="1"/>
</dbReference>
<protein>
    <recommendedName>
        <fullName evidence="5">LYR motif-containing protein 2</fullName>
    </recommendedName>
</protein>
<evidence type="ECO:0000256" key="4">
    <source>
        <dbReference type="ARBA" id="ARBA00023128"/>
    </source>
</evidence>
<dbReference type="InterPro" id="IPR045293">
    <property type="entry name" value="Complex1_LYR_LYRM2"/>
</dbReference>
<comment type="similarity">
    <text evidence="2">Belongs to the complex I LYR family.</text>
</comment>
<comment type="subcellular location">
    <subcellularLocation>
        <location evidence="1">Mitochondrion</location>
    </subcellularLocation>
</comment>
<dbReference type="Proteomes" id="UP001215712">
    <property type="component" value="Unassembled WGS sequence"/>
</dbReference>
<evidence type="ECO:0000256" key="6">
    <source>
        <dbReference type="ARBA" id="ARBA00044735"/>
    </source>
</evidence>
<keyword evidence="4" id="KW-0496">Mitochondrion</keyword>
<evidence type="ECO:0000313" key="9">
    <source>
        <dbReference type="Proteomes" id="UP001215712"/>
    </source>
</evidence>
<accession>A0AAD6HU07</accession>
<proteinExistence type="inferred from homology"/>
<keyword evidence="9" id="KW-1185">Reference proteome</keyword>
<dbReference type="AlphaFoldDB" id="A0AAD6HU07"/>
<reference evidence="8" key="2">
    <citation type="submission" date="2023-01" db="EMBL/GenBank/DDBJ databases">
        <authorList>
            <person name="Petersen C."/>
        </authorList>
    </citation>
    <scope>NUCLEOTIDE SEQUENCE</scope>
    <source>
        <strain evidence="8">IBT 17514</strain>
    </source>
</reference>
<comment type="function">
    <text evidence="6">Involved in efficient integration of the N-module into mitochondrial respiratory chain complex I.</text>
</comment>
<feature type="domain" description="Complex 1 LYR protein" evidence="7">
    <location>
        <begin position="33"/>
        <end position="75"/>
    </location>
</feature>
<dbReference type="Pfam" id="PF05347">
    <property type="entry name" value="Complex1_LYR"/>
    <property type="match status" value="1"/>
</dbReference>
<dbReference type="PANTHER" id="PTHR13675">
    <property type="entry name" value="LYR MOTIF-CONTAINING PROTEIN 2"/>
    <property type="match status" value="1"/>
</dbReference>
<gene>
    <name evidence="8" type="ORF">N7493_003203</name>
</gene>
<organism evidence="8 9">
    <name type="scientific">Penicillium malachiteum</name>
    <dbReference type="NCBI Taxonomy" id="1324776"/>
    <lineage>
        <taxon>Eukaryota</taxon>
        <taxon>Fungi</taxon>
        <taxon>Dikarya</taxon>
        <taxon>Ascomycota</taxon>
        <taxon>Pezizomycotina</taxon>
        <taxon>Eurotiomycetes</taxon>
        <taxon>Eurotiomycetidae</taxon>
        <taxon>Eurotiales</taxon>
        <taxon>Aspergillaceae</taxon>
        <taxon>Penicillium</taxon>
    </lineage>
</organism>
<dbReference type="EMBL" id="JAQJAN010000003">
    <property type="protein sequence ID" value="KAJ5734417.1"/>
    <property type="molecule type" value="Genomic_DNA"/>
</dbReference>
<evidence type="ECO:0000259" key="7">
    <source>
        <dbReference type="Pfam" id="PF05347"/>
    </source>
</evidence>